<dbReference type="Ensembl" id="ENST00000714714.1">
    <property type="protein sequence ID" value="ENSP00000519943.1"/>
    <property type="gene ID" value="ENSG00000163374.22"/>
</dbReference>
<dbReference type="HGNC" id="HGNC:30935">
    <property type="gene designation" value="YY1AP1"/>
</dbReference>
<dbReference type="GeneTree" id="ENSGT00390000016256"/>
<dbReference type="EMBL" id="BX088689">
    <property type="status" value="NOT_ANNOTATED_CDS"/>
    <property type="molecule type" value="Genomic_DNA"/>
</dbReference>
<dbReference type="OpenTargets" id="ENSG00000163374"/>
<sequence length="205" mass="22313">MAGVGRSGGPWGRTRGGRSGRLGVSLGALSSLPLEELPRPLCCRRCRRHFGFALRGETIPVSVAGSASSQFAPLALHLSLLLSRISASRLTRWPPPDKREGSAVDPGKRRSLAATPSSSLPCTLIALGLRHEKEANELMEDLFETHVQLLTQIHLLATCNPNLNPEASSTRICLPMNFPVCQSKWLGSWPQARFSCIQSYFQCVP</sequence>
<reference evidence="2" key="4">
    <citation type="submission" date="2025-08" db="UniProtKB">
        <authorList>
            <consortium name="Ensembl"/>
        </authorList>
    </citation>
    <scope>IDENTIFICATION</scope>
</reference>
<evidence type="ECO:0000313" key="3">
    <source>
        <dbReference type="Proteomes" id="UP000005640"/>
    </source>
</evidence>
<feature type="region of interest" description="Disordered" evidence="1">
    <location>
        <begin position="92"/>
        <end position="116"/>
    </location>
</feature>
<evidence type="ECO:0000313" key="2">
    <source>
        <dbReference type="Ensembl" id="ENSP00000519943.1"/>
    </source>
</evidence>
<reference evidence="2" key="5">
    <citation type="submission" date="2025-09" db="UniProtKB">
        <authorList>
            <consortium name="Ensembl"/>
        </authorList>
    </citation>
    <scope>IDENTIFICATION</scope>
</reference>
<name>A0AAQ5BI55_HUMAN</name>
<protein>
    <submittedName>
        <fullName evidence="2">YY1 associated protein 1</fullName>
    </submittedName>
</protein>
<proteinExistence type="predicted"/>
<dbReference type="Proteomes" id="UP000005640">
    <property type="component" value="Chromosome 1"/>
</dbReference>
<gene>
    <name evidence="2" type="primary">YY1AP1</name>
</gene>
<accession>A0AAQ5BI55</accession>
<dbReference type="EMBL" id="AL162734">
    <property type="status" value="NOT_ANNOTATED_CDS"/>
    <property type="molecule type" value="Genomic_DNA"/>
</dbReference>
<reference evidence="2 3" key="1">
    <citation type="journal article" date="2001" name="Nature">
        <title>Initial sequencing and analysis of the human genome.</title>
        <authorList>
            <consortium name="International Human Genome Sequencing Consortium"/>
            <person name="Lander E.S."/>
            <person name="Linton L.M."/>
            <person name="Birren B."/>
            <person name="Nusbaum C."/>
            <person name="Zody M.C."/>
            <person name="Baldwin J."/>
            <person name="Devon K."/>
            <person name="Dewar K."/>
            <person name="Doyle M."/>
            <person name="FitzHugh W."/>
            <person name="Funke R."/>
            <person name="Gage D."/>
            <person name="Harris K."/>
            <person name="Heaford A."/>
            <person name="Howland J."/>
            <person name="Kann L."/>
            <person name="Lehoczky J."/>
            <person name="LeVine R."/>
            <person name="McEwan P."/>
            <person name="McKernan K."/>
            <person name="Meldrim J."/>
            <person name="Mesirov J.P."/>
            <person name="Miranda C."/>
            <person name="Morris W."/>
            <person name="Naylor J."/>
            <person name="Raymond C."/>
            <person name="Rosetti M."/>
            <person name="Santos R."/>
            <person name="Sheridan A."/>
            <person name="Sougnez C."/>
            <person name="Stange-Thomann N."/>
            <person name="Stojanovic N."/>
            <person name="Subramanian A."/>
            <person name="Wyman D."/>
            <person name="Rogers J."/>
            <person name="Sulston J."/>
            <person name="Ainscough R."/>
            <person name="Beck S."/>
            <person name="Bentley D."/>
            <person name="Burton J."/>
            <person name="Clee C."/>
            <person name="Carter N."/>
            <person name="Coulson A."/>
            <person name="Deadman R."/>
            <person name="Deloukas P."/>
            <person name="Dunham A."/>
            <person name="Dunham I."/>
            <person name="Durbin R."/>
            <person name="French L."/>
            <person name="Grafham D."/>
            <person name="Gregory S."/>
            <person name="Hubbard T."/>
            <person name="Humphray S."/>
            <person name="Hunt A."/>
            <person name="Jones M."/>
            <person name="Lloyd C."/>
            <person name="McMurray A."/>
            <person name="Matthews L."/>
            <person name="Mercer S."/>
            <person name="Milne S."/>
            <person name="Mullikin J.C."/>
            <person name="Mungall A."/>
            <person name="Plumb R."/>
            <person name="Ross M."/>
            <person name="Shownkeen R."/>
            <person name="Sims S."/>
            <person name="Waterston R.H."/>
            <person name="Wilson R.K."/>
            <person name="Hillier L.W."/>
            <person name="McPherson J.D."/>
            <person name="Marra M.A."/>
            <person name="Mardis E.R."/>
            <person name="Fulton L.A."/>
            <person name="Chinwalla A.T."/>
            <person name="Pepin K.H."/>
            <person name="Gish W.R."/>
            <person name="Chissoe S.L."/>
            <person name="Wendl M.C."/>
            <person name="Delehaunty K.D."/>
            <person name="Miner T.L."/>
            <person name="Delehaunty A."/>
            <person name="Kramer J.B."/>
            <person name="Cook L.L."/>
            <person name="Fulton R.S."/>
            <person name="Johnson D.L."/>
            <person name="Minx P.J."/>
            <person name="Clifton S.W."/>
            <person name="Hawkins T."/>
            <person name="Branscomb E."/>
            <person name="Predki P."/>
            <person name="Richardson P."/>
            <person name="Wenning S."/>
            <person name="Slezak T."/>
            <person name="Doggett N."/>
            <person name="Cheng J.F."/>
            <person name="Olsen A."/>
            <person name="Lucas S."/>
            <person name="Elkin C."/>
            <person name="Uberbacher E."/>
            <person name="Frazier M."/>
            <person name="Gibbs R.A."/>
            <person name="Muzny D.M."/>
            <person name="Scherer S.E."/>
            <person name="Bouck J.B."/>
            <person name="Sodergren E.J."/>
            <person name="Worley K.C."/>
            <person name="Rives C.M."/>
            <person name="Gorrell J.H."/>
            <person name="Metzker M.L."/>
            <person name="Naylor S.L."/>
            <person name="Kucherlapati R.S."/>
            <person name="Nelson D.L."/>
            <person name="Weinstock G.M."/>
            <person name="Sakaki Y."/>
            <person name="Fujiyama A."/>
            <person name="Hattori M."/>
            <person name="Yada T."/>
            <person name="Toyoda A."/>
            <person name="Itoh T."/>
            <person name="Kawagoe C."/>
            <person name="Watanabe H."/>
            <person name="Totoki Y."/>
            <person name="Taylor T."/>
            <person name="Weissenbach J."/>
            <person name="Heilig R."/>
            <person name="Saurin W."/>
            <person name="Artiguenave F."/>
            <person name="Brottier P."/>
            <person name="Bruls T."/>
            <person name="Pelletier E."/>
            <person name="Robert C."/>
            <person name="Wincker P."/>
            <person name="Smith D.R."/>
            <person name="Doucette-Stamm L."/>
            <person name="Rubenfield M."/>
            <person name="Weinstock K."/>
            <person name="Lee H.M."/>
            <person name="Dubois J."/>
            <person name="Rosenthal A."/>
            <person name="Platzer M."/>
            <person name="Nyakatura G."/>
            <person name="Taudien S."/>
            <person name="Rump A."/>
            <person name="Yang H."/>
            <person name="Yu J."/>
            <person name="Wang J."/>
            <person name="Huang G."/>
            <person name="Gu J."/>
            <person name="Hood L."/>
            <person name="Rowen L."/>
            <person name="Madan A."/>
            <person name="Qin S."/>
            <person name="Davis R.W."/>
            <person name="Federspiel N.A."/>
            <person name="Abola A.P."/>
            <person name="Proctor M.J."/>
            <person name="Myers R.M."/>
            <person name="Schmutz J."/>
            <person name="Dickson M."/>
            <person name="Grimwood J."/>
            <person name="Cox D.R."/>
            <person name="Olson M.V."/>
            <person name="Kaul R."/>
            <person name="Raymond C."/>
            <person name="Shimizu N."/>
            <person name="Kawasaki K."/>
            <person name="Minoshima S."/>
            <person name="Evans G.A."/>
            <person name="Athanasiou M."/>
            <person name="Schultz R."/>
            <person name="Roe B.A."/>
            <person name="Chen F."/>
            <person name="Pan H."/>
            <person name="Ramser J."/>
            <person name="Lehrach H."/>
            <person name="Reinhardt R."/>
            <person name="McCombie W.R."/>
            <person name="de la Bastide M."/>
            <person name="Dedhia N."/>
            <person name="Blocker H."/>
            <person name="Hornischer K."/>
            <person name="Nordsiek G."/>
            <person name="Agarwala R."/>
            <person name="Aravind L."/>
            <person name="Bailey J.A."/>
            <person name="Bateman A."/>
            <person name="Batzoglou S."/>
            <person name="Birney E."/>
            <person name="Bork P."/>
            <person name="Brown D.G."/>
            <person name="Burge C.B."/>
            <person name="Cerutti L."/>
            <person name="Chen H.C."/>
            <person name="Church D."/>
            <person name="Clamp M."/>
            <person name="Copley R.R."/>
            <person name="Doerks T."/>
            <person name="Eddy S.R."/>
            <person name="Eichler E.E."/>
            <person name="Furey T.S."/>
            <person name="Galagan J."/>
            <person name="Gilbert J.G."/>
            <person name="Harmon C."/>
            <person name="Hayashizaki Y."/>
            <person name="Haussler D."/>
            <person name="Hermjakob H."/>
            <person name="Hokamp K."/>
            <person name="Jang W."/>
            <person name="Johnson L.S."/>
            <person name="Jones T.A."/>
            <person name="Kasif S."/>
            <person name="Kaspryzk A."/>
            <person name="Kennedy S."/>
            <person name="Kent W.J."/>
            <person name="Kitts P."/>
            <person name="Koonin E.V."/>
            <person name="Korf I."/>
            <person name="Kulp D."/>
            <person name="Lancet D."/>
            <person name="Lowe T.M."/>
            <person name="McLysaght A."/>
            <person name="Mikkelsen T."/>
            <person name="Moran J.V."/>
            <person name="Mulder N."/>
            <person name="Pollara V.J."/>
            <person name="Ponting C.P."/>
            <person name="Schuler G."/>
            <person name="Schultz J."/>
            <person name="Slater G."/>
            <person name="Smit A.F."/>
            <person name="Stupka E."/>
            <person name="Szustakowski J."/>
            <person name="Thierry-Mieg D."/>
            <person name="Thierry-Mieg J."/>
            <person name="Wagner L."/>
            <person name="Wallis J."/>
            <person name="Wheeler R."/>
            <person name="Williams A."/>
            <person name="Wolf Y.I."/>
            <person name="Wolfe K.H."/>
            <person name="Yang S.P."/>
            <person name="Yeh R.F."/>
            <person name="Collins F."/>
            <person name="Guyer M.S."/>
            <person name="Peterson J."/>
            <person name="Felsenfeld A."/>
            <person name="Wetterstrand K.A."/>
            <person name="Patrinos A."/>
            <person name="Morgan M.J."/>
            <person name="de Jong P."/>
            <person name="Catanese J.J."/>
            <person name="Osoegawa K."/>
            <person name="Shizuya H."/>
            <person name="Choi S."/>
            <person name="Chen Y.J."/>
        </authorList>
    </citation>
    <scope>NUCLEOTIDE SEQUENCE [LARGE SCALE GENOMIC DNA]</scope>
</reference>
<reference evidence="2 3" key="3">
    <citation type="journal article" date="2006" name="Nature">
        <title>The DNA sequence and biological annotation of human chromosome 1.</title>
        <authorList>
            <person name="Gregory S.G."/>
            <person name="Barlow K.F."/>
            <person name="McLay K.E."/>
            <person name="Kaul R."/>
            <person name="Swarbreck D."/>
            <person name="Dunham A."/>
            <person name="Scott C.E."/>
            <person name="Howe K.L."/>
            <person name="Woodfine K."/>
            <person name="Spencer C.C."/>
            <person name="Jones M.C."/>
            <person name="Gillson C."/>
            <person name="Searle S."/>
            <person name="Zhou Y."/>
            <person name="Kokocinski F."/>
            <person name="McDonald L."/>
            <person name="Evans R."/>
            <person name="Phillips K."/>
            <person name="Atkinson A."/>
            <person name="Cooper R."/>
            <person name="Jones C."/>
            <person name="Hall R.E."/>
            <person name="Andrews T.D."/>
            <person name="Lloyd C."/>
            <person name="Ainscough R."/>
            <person name="Almeida J.P."/>
            <person name="Ambrose K.D."/>
            <person name="Anderson F."/>
            <person name="Andrew R.W."/>
            <person name="Ashwell R.I."/>
            <person name="Aubin K."/>
            <person name="Babbage A.K."/>
            <person name="Bagguley C.L."/>
            <person name="Bailey J."/>
            <person name="Beasley H."/>
            <person name="Bethel G."/>
            <person name="Bird C.P."/>
            <person name="Bray-Allen S."/>
            <person name="Brown J.Y."/>
            <person name="Brown A.J."/>
            <person name="Buckley D."/>
            <person name="Burton J."/>
            <person name="Bye J."/>
            <person name="Carder C."/>
            <person name="Chapman J.C."/>
            <person name="Clark S.Y."/>
            <person name="Clarke G."/>
            <person name="Clee C."/>
            <person name="Cobley V."/>
            <person name="Collier R.E."/>
            <person name="Corby N."/>
            <person name="Coville G.J."/>
            <person name="Davies J."/>
            <person name="Deadman R."/>
            <person name="Dunn M."/>
            <person name="Earthrowl M."/>
            <person name="Ellington A.G."/>
            <person name="Errington H."/>
            <person name="Frankish A."/>
            <person name="Frankland J."/>
            <person name="French L."/>
            <person name="Garner P."/>
            <person name="Garnett J."/>
            <person name="Gay L."/>
            <person name="Ghori M.R."/>
            <person name="Gibson R."/>
            <person name="Gilby L.M."/>
            <person name="Gillett W."/>
            <person name="Glithero R.J."/>
            <person name="Grafham D.V."/>
            <person name="Griffiths C."/>
            <person name="Griffiths-Jones S."/>
            <person name="Grocock R."/>
            <person name="Hammond S."/>
            <person name="Harrison E.S."/>
            <person name="Hart E."/>
            <person name="Haugen E."/>
            <person name="Heath P.D."/>
            <person name="Holmes S."/>
            <person name="Holt K."/>
            <person name="Howden P.J."/>
            <person name="Hunt A.R."/>
            <person name="Hunt S.E."/>
            <person name="Hunter G."/>
            <person name="Isherwood J."/>
            <person name="James R."/>
            <person name="Johnson C."/>
            <person name="Johnson D."/>
            <person name="Joy A."/>
            <person name="Kay M."/>
            <person name="Kershaw J.K."/>
            <person name="Kibukawa M."/>
            <person name="Kimberley A.M."/>
            <person name="King A."/>
            <person name="Knights A.J."/>
            <person name="Lad H."/>
            <person name="Laird G."/>
            <person name="Lawlor S."/>
            <person name="Leongamornlert D.A."/>
            <person name="Lloyd D.M."/>
            <person name="Loveland J."/>
            <person name="Lovell J."/>
            <person name="Lush M.J."/>
            <person name="Lyne R."/>
            <person name="Martin S."/>
            <person name="Mashreghi-Mohammadi M."/>
            <person name="Matthews L."/>
            <person name="Matthews N.S."/>
            <person name="McLaren S."/>
            <person name="Milne S."/>
            <person name="Mistry S."/>
            <person name="Moore M.J."/>
            <person name="Nickerson T."/>
            <person name="O'Dell C.N."/>
            <person name="Oliver K."/>
            <person name="Palmeiri A."/>
            <person name="Palmer S.A."/>
            <person name="Parker A."/>
            <person name="Patel D."/>
            <person name="Pearce A.V."/>
            <person name="Peck A.I."/>
            <person name="Pelan S."/>
            <person name="Phelps K."/>
            <person name="Phillimore B.J."/>
            <person name="Plumb R."/>
            <person name="Rajan J."/>
            <person name="Raymond C."/>
            <person name="Rouse G."/>
            <person name="Saenphimmachak C."/>
            <person name="Sehra H.K."/>
            <person name="Sheridan E."/>
            <person name="Shownkeen R."/>
            <person name="Sims S."/>
            <person name="Skuce C.D."/>
            <person name="Smith M."/>
            <person name="Steward C."/>
            <person name="Subramanian S."/>
            <person name="Sycamore N."/>
            <person name="Tracey A."/>
            <person name="Tromans A."/>
            <person name="Van Helmond Z."/>
            <person name="Wall M."/>
            <person name="Wallis J.M."/>
            <person name="White S."/>
            <person name="Whitehead S.L."/>
            <person name="Wilkinson J.E."/>
            <person name="Willey D.L."/>
            <person name="Williams H."/>
            <person name="Wilming L."/>
            <person name="Wray P.W."/>
            <person name="Wu Z."/>
            <person name="Coulson A."/>
            <person name="Vaudin M."/>
            <person name="Sulston J.E."/>
            <person name="Durbin R."/>
            <person name="Hubbard T."/>
            <person name="Wooster R."/>
            <person name="Dunham I."/>
            <person name="Carter N.P."/>
            <person name="McVean G."/>
            <person name="Ross M.T."/>
            <person name="Harrow J."/>
            <person name="Olson M.V."/>
            <person name="Beck S."/>
            <person name="Rogers J."/>
            <person name="Bentley D.R."/>
            <person name="Banerjee R."/>
            <person name="Bryant S.P."/>
            <person name="Burford D.C."/>
            <person name="Burrill W.D."/>
            <person name="Clegg S.M."/>
            <person name="Dhami P."/>
            <person name="Dovey O."/>
            <person name="Faulkner L.M."/>
            <person name="Gribble S.M."/>
            <person name="Langford C.F."/>
            <person name="Pandian R.D."/>
            <person name="Porter K.M."/>
            <person name="Prigmore E."/>
        </authorList>
    </citation>
    <scope>NUCLEOTIDE SEQUENCE [LARGE SCALE GENOMIC DNA]</scope>
</reference>
<evidence type="ECO:0000256" key="1">
    <source>
        <dbReference type="SAM" id="MobiDB-lite"/>
    </source>
</evidence>
<dbReference type="Ensembl" id="ENST00000714714.1">
    <property type="protein sequence ID" value="ENSP00000519943.1"/>
    <property type="gene ID" value="ENSG00000163374.21"/>
</dbReference>
<keyword evidence="3" id="KW-1185">Reference proteome</keyword>
<reference evidence="2 3" key="2">
    <citation type="journal article" date="2004" name="Nature">
        <title>Finishing the euchromatic sequence of the human genome.</title>
        <authorList>
            <consortium name="International Human Genome Sequencing Consortium"/>
        </authorList>
    </citation>
    <scope>NUCLEOTIDE SEQUENCE [LARGE SCALE GENOMIC DNA]</scope>
</reference>
<feature type="compositionally biased region" description="Basic and acidic residues" evidence="1">
    <location>
        <begin position="95"/>
        <end position="108"/>
    </location>
</feature>
<dbReference type="AlphaFoldDB" id="A0AAQ5BI55"/>
<organism evidence="2 3">
    <name type="scientific">Homo sapiens</name>
    <name type="common">Human</name>
    <dbReference type="NCBI Taxonomy" id="9606"/>
    <lineage>
        <taxon>Eukaryota</taxon>
        <taxon>Metazoa</taxon>
        <taxon>Chordata</taxon>
        <taxon>Craniata</taxon>
        <taxon>Vertebrata</taxon>
        <taxon>Euteleostomi</taxon>
        <taxon>Mammalia</taxon>
        <taxon>Eutheria</taxon>
        <taxon>Euarchontoglires</taxon>
        <taxon>Primates</taxon>
        <taxon>Haplorrhini</taxon>
        <taxon>Catarrhini</taxon>
        <taxon>Hominidae</taxon>
        <taxon>Homo</taxon>
    </lineage>
</organism>